<reference evidence="8 9" key="1">
    <citation type="submission" date="2023-07" db="EMBL/GenBank/DDBJ databases">
        <title>Genomic Encyclopedia of Type Strains, Phase IV (KMG-IV): sequencing the most valuable type-strain genomes for metagenomic binning, comparative biology and taxonomic classification.</title>
        <authorList>
            <person name="Goeker M."/>
        </authorList>
    </citation>
    <scope>NUCLEOTIDE SEQUENCE [LARGE SCALE GENOMIC DNA]</scope>
    <source>
        <strain evidence="8 9">DSM 23948</strain>
    </source>
</reference>
<proteinExistence type="inferred from homology"/>
<feature type="chain" id="PRO_5045684495" description="Hydrolase Nlp/P60" evidence="5">
    <location>
        <begin position="26"/>
        <end position="330"/>
    </location>
</feature>
<keyword evidence="9" id="KW-1185">Reference proteome</keyword>
<feature type="signal peptide" evidence="5">
    <location>
        <begin position="1"/>
        <end position="25"/>
    </location>
</feature>
<dbReference type="Pfam" id="PF00877">
    <property type="entry name" value="NLPC_P60"/>
    <property type="match status" value="1"/>
</dbReference>
<keyword evidence="4" id="KW-0788">Thiol protease</keyword>
<dbReference type="EMBL" id="JAUSTU010000002">
    <property type="protein sequence ID" value="MDQ0154255.1"/>
    <property type="molecule type" value="Genomic_DNA"/>
</dbReference>
<evidence type="ECO:0000313" key="9">
    <source>
        <dbReference type="Proteomes" id="UP001231362"/>
    </source>
</evidence>
<evidence type="ECO:0008006" key="10">
    <source>
        <dbReference type="Google" id="ProtNLM"/>
    </source>
</evidence>
<dbReference type="PANTHER" id="PTHR47053">
    <property type="entry name" value="MUREIN DD-ENDOPEPTIDASE MEPH-RELATED"/>
    <property type="match status" value="1"/>
</dbReference>
<evidence type="ECO:0000256" key="1">
    <source>
        <dbReference type="ARBA" id="ARBA00007074"/>
    </source>
</evidence>
<dbReference type="Gene3D" id="3.90.1720.10">
    <property type="entry name" value="endopeptidase domain like (from Nostoc punctiforme)"/>
    <property type="match status" value="1"/>
</dbReference>
<dbReference type="InterPro" id="IPR038765">
    <property type="entry name" value="Papain-like_cys_pep_sf"/>
</dbReference>
<evidence type="ECO:0000256" key="3">
    <source>
        <dbReference type="ARBA" id="ARBA00022801"/>
    </source>
</evidence>
<dbReference type="InterPro" id="IPR001119">
    <property type="entry name" value="SLH_dom"/>
</dbReference>
<comment type="similarity">
    <text evidence="1">Belongs to the peptidase C40 family.</text>
</comment>
<accession>A0ABT9UZX8</accession>
<keyword evidence="2" id="KW-0645">Protease</keyword>
<dbReference type="InterPro" id="IPR000064">
    <property type="entry name" value="NLP_P60_dom"/>
</dbReference>
<evidence type="ECO:0000256" key="4">
    <source>
        <dbReference type="ARBA" id="ARBA00022807"/>
    </source>
</evidence>
<dbReference type="RefSeq" id="WP_307148868.1">
    <property type="nucleotide sequence ID" value="NZ_JAUSTU010000002.1"/>
</dbReference>
<evidence type="ECO:0000259" key="6">
    <source>
        <dbReference type="PROSITE" id="PS51272"/>
    </source>
</evidence>
<evidence type="ECO:0000256" key="5">
    <source>
        <dbReference type="SAM" id="SignalP"/>
    </source>
</evidence>
<keyword evidence="3" id="KW-0378">Hydrolase</keyword>
<feature type="domain" description="NlpC/P60" evidence="7">
    <location>
        <begin position="27"/>
        <end position="149"/>
    </location>
</feature>
<feature type="domain" description="SLH" evidence="6">
    <location>
        <begin position="154"/>
        <end position="214"/>
    </location>
</feature>
<dbReference type="Pfam" id="PF00395">
    <property type="entry name" value="SLH"/>
    <property type="match status" value="3"/>
</dbReference>
<evidence type="ECO:0000256" key="2">
    <source>
        <dbReference type="ARBA" id="ARBA00022670"/>
    </source>
</evidence>
<feature type="domain" description="SLH" evidence="6">
    <location>
        <begin position="279"/>
        <end position="330"/>
    </location>
</feature>
<sequence>MRKRFTFVLIAIFTLSSMFSLKGEAAEDLGKKVVSIAEDYIGVPYKYGGTTTAGFDCSGFTSFVFDKVGITLPRTSKEQNTVGETVKKEDLKAGDLVFFTTTSSSISHVGIYIGDLKFISATTSKGVKIDSLNDPYYWGSRYVGAKRVIEDELAPGEYVDVPSSSWMYEPVLELSNRGIISGYDGNVFHPEKAITRAEAAKMLSSTFTLKASSTNTTAYEDVPKEHWAVNFIAAATESQFFNGYEGNVFKPDEPITRAEVATLITRAFQLKQNGAEISFKDLSSGFWAYDSIQTLASHQIVKGYEDQTFKAEKKTTRAEFSSLLYSALKK</sequence>
<dbReference type="PROSITE" id="PS51272">
    <property type="entry name" value="SLH"/>
    <property type="match status" value="3"/>
</dbReference>
<evidence type="ECO:0000259" key="7">
    <source>
        <dbReference type="PROSITE" id="PS51935"/>
    </source>
</evidence>
<name>A0ABT9UZX8_9BACL</name>
<dbReference type="Proteomes" id="UP001231362">
    <property type="component" value="Unassembled WGS sequence"/>
</dbReference>
<dbReference type="InterPro" id="IPR051202">
    <property type="entry name" value="Peptidase_C40"/>
</dbReference>
<dbReference type="SUPFAM" id="SSF54001">
    <property type="entry name" value="Cysteine proteinases"/>
    <property type="match status" value="1"/>
</dbReference>
<comment type="caution">
    <text evidence="8">The sequence shown here is derived from an EMBL/GenBank/DDBJ whole genome shotgun (WGS) entry which is preliminary data.</text>
</comment>
<evidence type="ECO:0000313" key="8">
    <source>
        <dbReference type="EMBL" id="MDQ0154255.1"/>
    </source>
</evidence>
<keyword evidence="5" id="KW-0732">Signal</keyword>
<protein>
    <recommendedName>
        <fullName evidence="10">Hydrolase Nlp/P60</fullName>
    </recommendedName>
</protein>
<gene>
    <name evidence="8" type="ORF">J2S07_000559</name>
</gene>
<organism evidence="8 9">
    <name type="scientific">Anoxybacillus andreesenii</name>
    <dbReference type="NCBI Taxonomy" id="1325932"/>
    <lineage>
        <taxon>Bacteria</taxon>
        <taxon>Bacillati</taxon>
        <taxon>Bacillota</taxon>
        <taxon>Bacilli</taxon>
        <taxon>Bacillales</taxon>
        <taxon>Anoxybacillaceae</taxon>
        <taxon>Anoxybacillus</taxon>
    </lineage>
</organism>
<dbReference type="PROSITE" id="PS51935">
    <property type="entry name" value="NLPC_P60"/>
    <property type="match status" value="1"/>
</dbReference>
<feature type="domain" description="SLH" evidence="6">
    <location>
        <begin position="215"/>
        <end position="278"/>
    </location>
</feature>
<dbReference type="PANTHER" id="PTHR47053:SF1">
    <property type="entry name" value="MUREIN DD-ENDOPEPTIDASE MEPH-RELATED"/>
    <property type="match status" value="1"/>
</dbReference>